<dbReference type="AlphaFoldDB" id="A0A0B7GWU3"/>
<dbReference type="Proteomes" id="UP000042527">
    <property type="component" value="Unassembled WGS sequence"/>
</dbReference>
<proteinExistence type="predicted"/>
<protein>
    <submittedName>
        <fullName evidence="1">Uncharacterized protein</fullName>
    </submittedName>
</protein>
<reference evidence="2" key="1">
    <citation type="submission" date="2015-01" db="EMBL/GenBank/DDBJ databases">
        <authorList>
            <person name="Manzoor Shahid"/>
            <person name="Zubair Saima"/>
        </authorList>
    </citation>
    <scope>NUCLEOTIDE SEQUENCE [LARGE SCALE GENOMIC DNA]</scope>
    <source>
        <strain evidence="2">V1</strain>
    </source>
</reference>
<name>A0A0B7GWU3_TREPH</name>
<evidence type="ECO:0000313" key="1">
    <source>
        <dbReference type="EMBL" id="CEM61111.1"/>
    </source>
</evidence>
<sequence length="41" mass="4758">MILERRLLKKNNFRVQKMGGSTFSSHDKSMKKKALHLSVIV</sequence>
<organism evidence="1 2">
    <name type="scientific">Treponema phagedenis</name>
    <dbReference type="NCBI Taxonomy" id="162"/>
    <lineage>
        <taxon>Bacteria</taxon>
        <taxon>Pseudomonadati</taxon>
        <taxon>Spirochaetota</taxon>
        <taxon>Spirochaetia</taxon>
        <taxon>Spirochaetales</taxon>
        <taxon>Treponemataceae</taxon>
        <taxon>Treponema</taxon>
    </lineage>
</organism>
<gene>
    <name evidence="1" type="ORF">TPHV1_140059</name>
</gene>
<keyword evidence="2" id="KW-1185">Reference proteome</keyword>
<dbReference type="EMBL" id="CDNC01000006">
    <property type="protein sequence ID" value="CEM61111.1"/>
    <property type="molecule type" value="Genomic_DNA"/>
</dbReference>
<evidence type="ECO:0000313" key="2">
    <source>
        <dbReference type="Proteomes" id="UP000042527"/>
    </source>
</evidence>
<accession>A0A0B7GWU3</accession>